<dbReference type="EMBL" id="KV784374">
    <property type="protein sequence ID" value="OEU09764.1"/>
    <property type="molecule type" value="Genomic_DNA"/>
</dbReference>
<keyword evidence="3" id="KW-1185">Reference proteome</keyword>
<feature type="region of interest" description="Disordered" evidence="1">
    <location>
        <begin position="327"/>
        <end position="494"/>
    </location>
</feature>
<feature type="region of interest" description="Disordered" evidence="1">
    <location>
        <begin position="24"/>
        <end position="66"/>
    </location>
</feature>
<accession>A0A1E7EVC4</accession>
<feature type="compositionally biased region" description="Gly residues" evidence="1">
    <location>
        <begin position="394"/>
        <end position="408"/>
    </location>
</feature>
<evidence type="ECO:0000313" key="2">
    <source>
        <dbReference type="EMBL" id="OEU09764.1"/>
    </source>
</evidence>
<proteinExistence type="predicted"/>
<evidence type="ECO:0000313" key="3">
    <source>
        <dbReference type="Proteomes" id="UP000095751"/>
    </source>
</evidence>
<feature type="compositionally biased region" description="Low complexity" evidence="1">
    <location>
        <begin position="453"/>
        <end position="494"/>
    </location>
</feature>
<feature type="region of interest" description="Disordered" evidence="1">
    <location>
        <begin position="250"/>
        <end position="314"/>
    </location>
</feature>
<feature type="compositionally biased region" description="Low complexity" evidence="1">
    <location>
        <begin position="137"/>
        <end position="158"/>
    </location>
</feature>
<feature type="compositionally biased region" description="Low complexity" evidence="1">
    <location>
        <begin position="253"/>
        <end position="278"/>
    </location>
</feature>
<feature type="region of interest" description="Disordered" evidence="1">
    <location>
        <begin position="137"/>
        <end position="221"/>
    </location>
</feature>
<feature type="region of interest" description="Disordered" evidence="1">
    <location>
        <begin position="564"/>
        <end position="584"/>
    </location>
</feature>
<feature type="compositionally biased region" description="Low complexity" evidence="1">
    <location>
        <begin position="426"/>
        <end position="435"/>
    </location>
</feature>
<gene>
    <name evidence="2" type="ORF">FRACYDRAFT_248021</name>
</gene>
<dbReference type="InParanoid" id="A0A1E7EVC4"/>
<feature type="compositionally biased region" description="Low complexity" evidence="1">
    <location>
        <begin position="662"/>
        <end position="697"/>
    </location>
</feature>
<dbReference type="Proteomes" id="UP000095751">
    <property type="component" value="Unassembled WGS sequence"/>
</dbReference>
<organism evidence="2 3">
    <name type="scientific">Fragilariopsis cylindrus CCMP1102</name>
    <dbReference type="NCBI Taxonomy" id="635003"/>
    <lineage>
        <taxon>Eukaryota</taxon>
        <taxon>Sar</taxon>
        <taxon>Stramenopiles</taxon>
        <taxon>Ochrophyta</taxon>
        <taxon>Bacillariophyta</taxon>
        <taxon>Bacillariophyceae</taxon>
        <taxon>Bacillariophycidae</taxon>
        <taxon>Bacillariales</taxon>
        <taxon>Bacillariaceae</taxon>
        <taxon>Fragilariopsis</taxon>
    </lineage>
</organism>
<name>A0A1E7EVC4_9STRA</name>
<feature type="compositionally biased region" description="Basic and acidic residues" evidence="1">
    <location>
        <begin position="177"/>
        <end position="197"/>
    </location>
</feature>
<dbReference type="OrthoDB" id="44520at2759"/>
<evidence type="ECO:0000256" key="1">
    <source>
        <dbReference type="SAM" id="MobiDB-lite"/>
    </source>
</evidence>
<sequence length="858" mass="92610">MPMLTSVHHHAAHQAVRRRISTIVTDEAEQATSPENKRLLSDRDDDPAVSGNDDGGNSSSSSALVQPIIKRRKMTDDLTAEVTKYVNDRKETIDGGVAAMNMISMKGATISTQDARNKNVDPTELASAFALASLASLSPGGRNSVGSSTTRTSVVMGTPPRESRESKSAGGTNDPNDEVRKAASFESMETRSPKASEHPASPNEQRSQSREGQDDDEAAAGTDVAATSATATDGLHQRKVSFAPNTKAALSISSTPSTPTSTNATSRVGIGGSISSRRALAMPQHSSPRGGNGKNGMMMPQVHQMSPNPNNNTGMGMGMGVMHNMSPMQMSPRPHQMHSGRGGQQQFFRTPSPRSSHHFGMMNTPPPPPHAPYHPHHPQYSFRHGPPPGHNHGSAGGGFPHGGGGGGLPPHHPQHSFRHGPPPGHPGSSMGPPRHLMQPPLMHRTNSSGGRGMMMSPSMSMTSSSSPTTSPQGAGSSCCASSSCPPPSGTATTTSSNQWICDYCNVASFSSYEEACTHEEICKKSTLSNNNKGQQPSAALLSMNSRSYSIGASMDQDEHSVSSYSSMMSSHNSMSPMSSSSHMPMPSNMSTMGHHPPHSPHHHGGFAGHGPMAMAAARRHRHHQANMMMSSMNTNMNMNMNMNMMDHQHQQQQQRMMMMMMDGSNNGINNQSSPLSPPSKSSSNKQDRQQQQPQPLTEEQRQRQEVHLHSLGGHIVYSNDVDMIPPYVYGLMRQVEPCLFTEADRFVARSKGPVGYPGFQCRHCNGHAGLGKYFPVSSKSLSTNSTSQNIHAHLLKCRKCPDVIKDQLVQLKIEKARAARLEPGWRKVFFDKIWHRLHYCDENNTTANDGGAQEQKAN</sequence>
<feature type="compositionally biased region" description="Low complexity" evidence="1">
    <location>
        <begin position="50"/>
        <end position="62"/>
    </location>
</feature>
<dbReference type="KEGG" id="fcy:FRACYDRAFT_248021"/>
<feature type="region of interest" description="Disordered" evidence="1">
    <location>
        <begin position="662"/>
        <end position="704"/>
    </location>
</feature>
<feature type="compositionally biased region" description="Polar residues" evidence="1">
    <location>
        <begin position="344"/>
        <end position="354"/>
    </location>
</feature>
<dbReference type="AlphaFoldDB" id="A0A1E7EVC4"/>
<protein>
    <submittedName>
        <fullName evidence="2">Uncharacterized protein</fullName>
    </submittedName>
</protein>
<reference evidence="2 3" key="1">
    <citation type="submission" date="2016-09" db="EMBL/GenBank/DDBJ databases">
        <title>Extensive genetic diversity and differential bi-allelic expression allows diatom success in the polar Southern Ocean.</title>
        <authorList>
            <consortium name="DOE Joint Genome Institute"/>
            <person name="Mock T."/>
            <person name="Otillar R.P."/>
            <person name="Strauss J."/>
            <person name="Dupont C."/>
            <person name="Frickenhaus S."/>
            <person name="Maumus F."/>
            <person name="Mcmullan M."/>
            <person name="Sanges R."/>
            <person name="Schmutz J."/>
            <person name="Toseland A."/>
            <person name="Valas R."/>
            <person name="Veluchamy A."/>
            <person name="Ward B.J."/>
            <person name="Allen A."/>
            <person name="Barry K."/>
            <person name="Falciatore A."/>
            <person name="Ferrante M."/>
            <person name="Fortunato A.E."/>
            <person name="Gloeckner G."/>
            <person name="Gruber A."/>
            <person name="Hipkin R."/>
            <person name="Janech M."/>
            <person name="Kroth P."/>
            <person name="Leese F."/>
            <person name="Lindquist E."/>
            <person name="Lyon B.R."/>
            <person name="Martin J."/>
            <person name="Mayer C."/>
            <person name="Parker M."/>
            <person name="Quesneville H."/>
            <person name="Raymond J."/>
            <person name="Uhlig C."/>
            <person name="Valentin K.U."/>
            <person name="Worden A.Z."/>
            <person name="Armbrust E.V."/>
            <person name="Bowler C."/>
            <person name="Green B."/>
            <person name="Moulton V."/>
            <person name="Van Oosterhout C."/>
            <person name="Grigoriev I."/>
        </authorList>
    </citation>
    <scope>NUCLEOTIDE SEQUENCE [LARGE SCALE GENOMIC DNA]</scope>
    <source>
        <strain evidence="2 3">CCMP1102</strain>
    </source>
</reference>